<evidence type="ECO:0000313" key="1">
    <source>
        <dbReference type="EMBL" id="RUL87148.1"/>
    </source>
</evidence>
<reference evidence="1 2" key="1">
    <citation type="submission" date="2018-12" db="EMBL/GenBank/DDBJ databases">
        <authorList>
            <person name="Toschakov S.V."/>
        </authorList>
    </citation>
    <scope>NUCLEOTIDE SEQUENCE [LARGE SCALE GENOMIC DNA]</scope>
    <source>
        <strain evidence="1 2">GM2012</strain>
    </source>
</reference>
<reference evidence="1 2" key="2">
    <citation type="submission" date="2019-01" db="EMBL/GenBank/DDBJ databases">
        <title>Tautonia sociabilis, a novel thermotolerant planctomycete of Isosphaeraceae family, isolated from a 4000 m deep subterranean habitat.</title>
        <authorList>
            <person name="Kovaleva O.L."/>
            <person name="Elcheninov A.G."/>
            <person name="Van Heerden E."/>
            <person name="Toshchakov S.V."/>
            <person name="Novikov A."/>
            <person name="Bonch-Osmolovskaya E.A."/>
            <person name="Kublanov I.V."/>
        </authorList>
    </citation>
    <scope>NUCLEOTIDE SEQUENCE [LARGE SCALE GENOMIC DNA]</scope>
    <source>
        <strain evidence="1 2">GM2012</strain>
    </source>
</reference>
<dbReference type="OrthoDB" id="253099at2"/>
<organism evidence="1 2">
    <name type="scientific">Tautonia sociabilis</name>
    <dbReference type="NCBI Taxonomy" id="2080755"/>
    <lineage>
        <taxon>Bacteria</taxon>
        <taxon>Pseudomonadati</taxon>
        <taxon>Planctomycetota</taxon>
        <taxon>Planctomycetia</taxon>
        <taxon>Isosphaerales</taxon>
        <taxon>Isosphaeraceae</taxon>
        <taxon>Tautonia</taxon>
    </lineage>
</organism>
<accession>A0A432MIX5</accession>
<dbReference type="Proteomes" id="UP000280296">
    <property type="component" value="Unassembled WGS sequence"/>
</dbReference>
<sequence length="161" mass="17489">MPPCSPLLIALVLFAPPDGSPEPFRPEADRNGILELPARRAVLLGDRLRVAGDPEFVADWTEPTDRVRWDFSLDAPGRFVVLVEYAAPIGRGGAAFRVIAADQVREATVHATGSDSRFLPQPMKGAIDLPGGRSRLEVRALDAPGGFVMNLRRVRLVPAEE</sequence>
<name>A0A432MIX5_9BACT</name>
<evidence type="ECO:0000313" key="2">
    <source>
        <dbReference type="Proteomes" id="UP000280296"/>
    </source>
</evidence>
<dbReference type="RefSeq" id="WP_126726054.1">
    <property type="nucleotide sequence ID" value="NZ_RYZH01000025.1"/>
</dbReference>
<dbReference type="AlphaFoldDB" id="A0A432MIX5"/>
<dbReference type="Gene3D" id="2.60.120.260">
    <property type="entry name" value="Galactose-binding domain-like"/>
    <property type="match status" value="1"/>
</dbReference>
<protein>
    <submittedName>
        <fullName evidence="1">Uncharacterized protein</fullName>
    </submittedName>
</protein>
<dbReference type="EMBL" id="RYZH01000025">
    <property type="protein sequence ID" value="RUL87148.1"/>
    <property type="molecule type" value="Genomic_DNA"/>
</dbReference>
<comment type="caution">
    <text evidence="1">The sequence shown here is derived from an EMBL/GenBank/DDBJ whole genome shotgun (WGS) entry which is preliminary data.</text>
</comment>
<keyword evidence="2" id="KW-1185">Reference proteome</keyword>
<proteinExistence type="predicted"/>
<gene>
    <name evidence="1" type="ORF">TsocGM_13795</name>
</gene>